<name>A0A367QL76_9NOSO</name>
<dbReference type="CDD" id="cd10170">
    <property type="entry name" value="ASKHA_NBD_HSP70"/>
    <property type="match status" value="1"/>
</dbReference>
<accession>A0A367QL76</accession>
<feature type="domain" description="TIR" evidence="2">
    <location>
        <begin position="4"/>
        <end position="146"/>
    </location>
</feature>
<dbReference type="SUPFAM" id="SSF52200">
    <property type="entry name" value="Toll/Interleukin receptor TIR domain"/>
    <property type="match status" value="1"/>
</dbReference>
<dbReference type="Gene3D" id="3.40.50.10140">
    <property type="entry name" value="Toll/interleukin-1 receptor homology (TIR) domain"/>
    <property type="match status" value="1"/>
</dbReference>
<keyword evidence="4" id="KW-1185">Reference proteome</keyword>
<dbReference type="PANTHER" id="PTHR42749:SF1">
    <property type="entry name" value="CELL SHAPE-DETERMINING PROTEIN MREB"/>
    <property type="match status" value="1"/>
</dbReference>
<sequence>MAFNQQEVFLSYARENLEVALKLRNDLIKNGISVWLDDEDIIVGEKWRNKIKEQINQTNFFITLVSSVSINKKDGYVQEEIDMALNLLSQKTRDEFVVLPVRIDDCNIPEKLSKIHMIDVFPNHDGYTKGLKKLIISIWKYKKEKNLEIIGFDLGHGETAIAVTKLSSIAEPQIVDINGKKSTITAVALSSEGILIGEDAYCSDTSVNLDIFFKSPKLNDPNVNKPLKLFVEKCLEILQKGKAKLDQDTWFFVGCPSGWTESYIKNYEQVLQEAGMTNVCVRSESRAAFLEAKETGRLSESLTKLPDSLLIIDIGSSTTDFTTVANSEESPLDFGNNLGCSLLDIAIFERALKSLSTEDQEKLNYLFSLNFALKAKCLLKCREVKEKYFSKENEDSWIKSPAKGVEILDIADEIENIYFEIKIYKQDMEEILNSPLDKLQGKTWKEMFADTLRVCRDLKEFQLPELILMTGGGSRMLFTSEICKSIFPESKVIVGLEPALSVAKGLALLGRIDFKIKSFKAEVDDFIEDREDIDIIIDEALPKLIEELTSSLALEFLKNIHKCILDWRDGNVETLETLEKLFQSSNLIYLNNESQNIININLKDWLAYLGSQIESLTSDICDKYRISRTTFNISLNHQNLNLDYLGKIEITEIIYSAILYKLNINDSFLKIVGALLASIFIGSVIEVLSGISRLAKNFKKWNIPIDFRKSLLNDVKIKYAMEKVDNEIKGKIKEELIEVLDRKETREQISKYVRDVLYQQAEIASVVIRRAETKFLQNTNLRK</sequence>
<proteinExistence type="predicted"/>
<feature type="transmembrane region" description="Helical" evidence="1">
    <location>
        <begin position="668"/>
        <end position="691"/>
    </location>
</feature>
<dbReference type="SUPFAM" id="SSF53067">
    <property type="entry name" value="Actin-like ATPase domain"/>
    <property type="match status" value="2"/>
</dbReference>
<dbReference type="Pfam" id="PF13676">
    <property type="entry name" value="TIR_2"/>
    <property type="match status" value="1"/>
</dbReference>
<keyword evidence="1" id="KW-1133">Transmembrane helix</keyword>
<dbReference type="InterPro" id="IPR035897">
    <property type="entry name" value="Toll_tir_struct_dom_sf"/>
</dbReference>
<dbReference type="Proteomes" id="UP000252107">
    <property type="component" value="Unassembled WGS sequence"/>
</dbReference>
<dbReference type="EMBL" id="LXQD01000320">
    <property type="protein sequence ID" value="RCJ24043.1"/>
    <property type="molecule type" value="Genomic_DNA"/>
</dbReference>
<dbReference type="Gene3D" id="3.30.420.40">
    <property type="match status" value="2"/>
</dbReference>
<dbReference type="PANTHER" id="PTHR42749">
    <property type="entry name" value="CELL SHAPE-DETERMINING PROTEIN MREB"/>
    <property type="match status" value="1"/>
</dbReference>
<evidence type="ECO:0000313" key="3">
    <source>
        <dbReference type="EMBL" id="RCJ24043.1"/>
    </source>
</evidence>
<evidence type="ECO:0000313" key="4">
    <source>
        <dbReference type="Proteomes" id="UP000252107"/>
    </source>
</evidence>
<dbReference type="GO" id="GO:0007165">
    <property type="term" value="P:signal transduction"/>
    <property type="evidence" value="ECO:0007669"/>
    <property type="project" value="InterPro"/>
</dbReference>
<dbReference type="InterPro" id="IPR043129">
    <property type="entry name" value="ATPase_NBD"/>
</dbReference>
<evidence type="ECO:0000259" key="2">
    <source>
        <dbReference type="PROSITE" id="PS50104"/>
    </source>
</evidence>
<dbReference type="Gene3D" id="3.90.640.10">
    <property type="entry name" value="Actin, Chain A, domain 4"/>
    <property type="match status" value="1"/>
</dbReference>
<dbReference type="AlphaFoldDB" id="A0A367QL76"/>
<reference evidence="3" key="1">
    <citation type="submission" date="2016-04" db="EMBL/GenBank/DDBJ databases">
        <authorList>
            <person name="Tabuchi Yagui T.R."/>
        </authorList>
    </citation>
    <scope>NUCLEOTIDE SEQUENCE [LARGE SCALE GENOMIC DNA]</scope>
    <source>
        <strain evidence="3">NIES-26</strain>
    </source>
</reference>
<evidence type="ECO:0000256" key="1">
    <source>
        <dbReference type="SAM" id="Phobius"/>
    </source>
</evidence>
<keyword evidence="1" id="KW-0472">Membrane</keyword>
<dbReference type="PROSITE" id="PS50104">
    <property type="entry name" value="TIR"/>
    <property type="match status" value="1"/>
</dbReference>
<protein>
    <recommendedName>
        <fullName evidence="2">TIR domain-containing protein</fullName>
    </recommendedName>
</protein>
<comment type="caution">
    <text evidence="3">The sequence shown here is derived from an EMBL/GenBank/DDBJ whole genome shotgun (WGS) entry which is preliminary data.</text>
</comment>
<dbReference type="InterPro" id="IPR000157">
    <property type="entry name" value="TIR_dom"/>
</dbReference>
<organism evidence="3 4">
    <name type="scientific">Nostoc minutum NIES-26</name>
    <dbReference type="NCBI Taxonomy" id="1844469"/>
    <lineage>
        <taxon>Bacteria</taxon>
        <taxon>Bacillati</taxon>
        <taxon>Cyanobacteriota</taxon>
        <taxon>Cyanophyceae</taxon>
        <taxon>Nostocales</taxon>
        <taxon>Nostocaceae</taxon>
        <taxon>Nostoc</taxon>
    </lineage>
</organism>
<gene>
    <name evidence="3" type="ORF">A6770_28775</name>
</gene>
<keyword evidence="1" id="KW-0812">Transmembrane</keyword>